<reference evidence="2" key="1">
    <citation type="journal article" date="2021" name="Mol. Ecol. Resour.">
        <title>Apolygus lucorum genome provides insights into omnivorousness and mesophyll feeding.</title>
        <authorList>
            <person name="Liu Y."/>
            <person name="Liu H."/>
            <person name="Wang H."/>
            <person name="Huang T."/>
            <person name="Liu B."/>
            <person name="Yang B."/>
            <person name="Yin L."/>
            <person name="Li B."/>
            <person name="Zhang Y."/>
            <person name="Zhang S."/>
            <person name="Jiang F."/>
            <person name="Zhang X."/>
            <person name="Ren Y."/>
            <person name="Wang B."/>
            <person name="Wang S."/>
            <person name="Lu Y."/>
            <person name="Wu K."/>
            <person name="Fan W."/>
            <person name="Wang G."/>
        </authorList>
    </citation>
    <scope>NUCLEOTIDE SEQUENCE</scope>
    <source>
        <strain evidence="2">12Hb</strain>
    </source>
</reference>
<dbReference type="AlphaFoldDB" id="A0A8S9WY39"/>
<evidence type="ECO:0000313" key="2">
    <source>
        <dbReference type="EMBL" id="KAF6201593.1"/>
    </source>
</evidence>
<name>A0A8S9WY39_APOLU</name>
<evidence type="ECO:0000259" key="1">
    <source>
        <dbReference type="Pfam" id="PF21038"/>
    </source>
</evidence>
<sequence length="139" mass="15868">EEEKFRASELNDHGPTVRGWQSAKECGFPQEIILRLETPTVLSQVQILAHQYLIPSRIELWLGPETSEFEEFNDLPFEYLGYVTLADNRSSSYKSRELKSVAIPSPDRTGFFKLSLHVNHENVHNVYNQVGLSTCMIVG</sequence>
<comment type="caution">
    <text evidence="2">The sequence shown here is derived from an EMBL/GenBank/DDBJ whole genome shotgun (WGS) entry which is preliminary data.</text>
</comment>
<evidence type="ECO:0000313" key="3">
    <source>
        <dbReference type="Proteomes" id="UP000466442"/>
    </source>
</evidence>
<feature type="domain" description="Centrosomal protein CEP104 N-terminal" evidence="1">
    <location>
        <begin position="19"/>
        <end position="138"/>
    </location>
</feature>
<keyword evidence="3" id="KW-1185">Reference proteome</keyword>
<gene>
    <name evidence="2" type="ORF">GE061_003985</name>
</gene>
<dbReference type="PANTHER" id="PTHR13371">
    <property type="entry name" value="GLYCINE-, GLUTAMATE-, THIENYLCYCLOHEXYLPIPERIDINE-BINDING PROTEIN"/>
    <property type="match status" value="1"/>
</dbReference>
<dbReference type="InterPro" id="IPR008979">
    <property type="entry name" value="Galactose-bd-like_sf"/>
</dbReference>
<dbReference type="Proteomes" id="UP000466442">
    <property type="component" value="Linkage Group LG12"/>
</dbReference>
<feature type="non-terminal residue" evidence="2">
    <location>
        <position position="139"/>
    </location>
</feature>
<dbReference type="GO" id="GO:0005929">
    <property type="term" value="C:cilium"/>
    <property type="evidence" value="ECO:0007669"/>
    <property type="project" value="TreeGrafter"/>
</dbReference>
<organism evidence="2 3">
    <name type="scientific">Apolygus lucorum</name>
    <name type="common">Small green plant bug</name>
    <name type="synonym">Lygocoris lucorum</name>
    <dbReference type="NCBI Taxonomy" id="248454"/>
    <lineage>
        <taxon>Eukaryota</taxon>
        <taxon>Metazoa</taxon>
        <taxon>Ecdysozoa</taxon>
        <taxon>Arthropoda</taxon>
        <taxon>Hexapoda</taxon>
        <taxon>Insecta</taxon>
        <taxon>Pterygota</taxon>
        <taxon>Neoptera</taxon>
        <taxon>Paraneoptera</taxon>
        <taxon>Hemiptera</taxon>
        <taxon>Heteroptera</taxon>
        <taxon>Panheteroptera</taxon>
        <taxon>Cimicomorpha</taxon>
        <taxon>Miridae</taxon>
        <taxon>Mirini</taxon>
        <taxon>Apolygus</taxon>
    </lineage>
</organism>
<dbReference type="SUPFAM" id="SSF49785">
    <property type="entry name" value="Galactose-binding domain-like"/>
    <property type="match status" value="1"/>
</dbReference>
<dbReference type="EMBL" id="WIXP02000012">
    <property type="protein sequence ID" value="KAF6201593.1"/>
    <property type="molecule type" value="Genomic_DNA"/>
</dbReference>
<dbReference type="OrthoDB" id="66599at2759"/>
<dbReference type="InterPro" id="IPR052607">
    <property type="entry name" value="CEP104-like"/>
</dbReference>
<proteinExistence type="predicted"/>
<accession>A0A8S9WY39</accession>
<dbReference type="PANTHER" id="PTHR13371:SF0">
    <property type="entry name" value="CENTROSOMAL PROTEIN OF 104 KDA"/>
    <property type="match status" value="1"/>
</dbReference>
<dbReference type="Pfam" id="PF21038">
    <property type="entry name" value="CEP104_N"/>
    <property type="match status" value="1"/>
</dbReference>
<protein>
    <recommendedName>
        <fullName evidence="1">Centrosomal protein CEP104 N-terminal domain-containing protein</fullName>
    </recommendedName>
</protein>
<dbReference type="InterPro" id="IPR048739">
    <property type="entry name" value="CEP104_N"/>
</dbReference>